<evidence type="ECO:0000256" key="3">
    <source>
        <dbReference type="SAM" id="MobiDB-lite"/>
    </source>
</evidence>
<dbReference type="InterPro" id="IPR026179">
    <property type="entry name" value="Slain"/>
</dbReference>
<organism evidence="4 5">
    <name type="scientific">Salarias fasciatus</name>
    <name type="common">Jewelled blenny</name>
    <name type="synonym">Blennius fasciatus</name>
    <dbReference type="NCBI Taxonomy" id="181472"/>
    <lineage>
        <taxon>Eukaryota</taxon>
        <taxon>Metazoa</taxon>
        <taxon>Chordata</taxon>
        <taxon>Craniata</taxon>
        <taxon>Vertebrata</taxon>
        <taxon>Euteleostomi</taxon>
        <taxon>Actinopterygii</taxon>
        <taxon>Neopterygii</taxon>
        <taxon>Teleostei</taxon>
        <taxon>Neoteleostei</taxon>
        <taxon>Acanthomorphata</taxon>
        <taxon>Ovalentaria</taxon>
        <taxon>Blenniimorphae</taxon>
        <taxon>Blenniiformes</taxon>
        <taxon>Blennioidei</taxon>
        <taxon>Blenniidae</taxon>
        <taxon>Salariinae</taxon>
        <taxon>Salarias</taxon>
    </lineage>
</organism>
<evidence type="ECO:0008006" key="6">
    <source>
        <dbReference type="Google" id="ProtNLM"/>
    </source>
</evidence>
<feature type="region of interest" description="Disordered" evidence="3">
    <location>
        <begin position="1"/>
        <end position="60"/>
    </location>
</feature>
<dbReference type="Proteomes" id="UP000472267">
    <property type="component" value="Unassembled WGS sequence"/>
</dbReference>
<dbReference type="GO" id="GO:0031122">
    <property type="term" value="P:cytoplasmic microtubule organization"/>
    <property type="evidence" value="ECO:0007669"/>
    <property type="project" value="TreeGrafter"/>
</dbReference>
<evidence type="ECO:0000256" key="1">
    <source>
        <dbReference type="ARBA" id="ARBA00006652"/>
    </source>
</evidence>
<reference evidence="4" key="2">
    <citation type="submission" date="2025-09" db="UniProtKB">
        <authorList>
            <consortium name="Ensembl"/>
        </authorList>
    </citation>
    <scope>IDENTIFICATION</scope>
</reference>
<proteinExistence type="inferred from homology"/>
<feature type="region of interest" description="Disordered" evidence="3">
    <location>
        <begin position="270"/>
        <end position="332"/>
    </location>
</feature>
<protein>
    <recommendedName>
        <fullName evidence="6">SLAIN motif family, member 1a</fullName>
    </recommendedName>
</protein>
<keyword evidence="5" id="KW-1185">Reference proteome</keyword>
<feature type="compositionally biased region" description="Low complexity" evidence="3">
    <location>
        <begin position="274"/>
        <end position="315"/>
    </location>
</feature>
<accession>A0A672HWI5</accession>
<dbReference type="GO" id="GO:0031116">
    <property type="term" value="P:positive regulation of microtubule polymerization"/>
    <property type="evidence" value="ECO:0007669"/>
    <property type="project" value="TreeGrafter"/>
</dbReference>
<evidence type="ECO:0000256" key="2">
    <source>
        <dbReference type="ARBA" id="ARBA00023054"/>
    </source>
</evidence>
<dbReference type="PANTHER" id="PTHR22406">
    <property type="entry name" value="NASCENT POLYPEPTIDE-ASSOCIATED COMPLEX SUBUNIT ALPHA, MUSCLE-SPECIFIC FORM"/>
    <property type="match status" value="1"/>
</dbReference>
<evidence type="ECO:0000313" key="4">
    <source>
        <dbReference type="Ensembl" id="ENSSFAP00005033269.1"/>
    </source>
</evidence>
<evidence type="ECO:0000313" key="5">
    <source>
        <dbReference type="Proteomes" id="UP000472267"/>
    </source>
</evidence>
<sequence length="351" mass="36744">RLLLPPVSRWRSSLSSPAPSTPSSSSPGPPLSRVSPVPASPSHRPESPQSSVDSDLGASEAEDDSIALGYKLQDLTDVQVMARLQEESKSRSSAGNSRFHGHLEHAAASSRVFSVVDSPSCVSRQRSRLTSSPLDSYCPGLGDESQRENLARSNLLIFTLPASLLLDKLRRSMPNLVRAPSMPSVPVPANPSASPSLLRNSQSFDSCGGLARLQSSSETPQNTFAVYIYNTVSVQKLFPSPGQLQHRVQSVGNFSSLSRQPLKATAYVSPTIKGSSCPSPSPSAGGAANSGIPLLSKPAGASASAPRSGLPRPASFVAATSSAPRGKAVQSTRSLSALSALRDGAWRDGCY</sequence>
<dbReference type="AlphaFoldDB" id="A0A672HWI5"/>
<dbReference type="PANTHER" id="PTHR22406:SF2">
    <property type="entry name" value="SLAIN MOTIF-CONTAINING PROTEIN 1"/>
    <property type="match status" value="1"/>
</dbReference>
<dbReference type="Ensembl" id="ENSSFAT00005034435.1">
    <property type="protein sequence ID" value="ENSSFAP00005033269.1"/>
    <property type="gene ID" value="ENSSFAG00005016823.1"/>
</dbReference>
<gene>
    <name evidence="4" type="primary">LOC115383821</name>
</gene>
<reference evidence="4" key="1">
    <citation type="submission" date="2025-08" db="UniProtKB">
        <authorList>
            <consortium name="Ensembl"/>
        </authorList>
    </citation>
    <scope>IDENTIFICATION</scope>
</reference>
<feature type="compositionally biased region" description="Low complexity" evidence="3">
    <location>
        <begin position="1"/>
        <end position="37"/>
    </location>
</feature>
<name>A0A672HWI5_SALFA</name>
<keyword evidence="2" id="KW-0175">Coiled coil</keyword>
<dbReference type="Pfam" id="PF15301">
    <property type="entry name" value="SLAIN"/>
    <property type="match status" value="2"/>
</dbReference>
<dbReference type="GO" id="GO:0035371">
    <property type="term" value="C:microtubule plus-end"/>
    <property type="evidence" value="ECO:0007669"/>
    <property type="project" value="TreeGrafter"/>
</dbReference>
<dbReference type="GO" id="GO:0007020">
    <property type="term" value="P:microtubule nucleation"/>
    <property type="evidence" value="ECO:0007669"/>
    <property type="project" value="TreeGrafter"/>
</dbReference>
<comment type="similarity">
    <text evidence="1">Belongs to the SLAIN motif-containing family.</text>
</comment>